<reference evidence="1" key="1">
    <citation type="submission" date="2019-03" db="EMBL/GenBank/DDBJ databases">
        <title>Single cell metagenomics reveals metabolic interactions within the superorganism composed of flagellate Streblomastix strix and complex community of Bacteroidetes bacteria on its surface.</title>
        <authorList>
            <person name="Treitli S.C."/>
            <person name="Kolisko M."/>
            <person name="Husnik F."/>
            <person name="Keeling P."/>
            <person name="Hampl V."/>
        </authorList>
    </citation>
    <scope>NUCLEOTIDE SEQUENCE</scope>
    <source>
        <strain evidence="1">STM</strain>
    </source>
</reference>
<comment type="caution">
    <text evidence="1">The sequence shown here is derived from an EMBL/GenBank/DDBJ whole genome shotgun (WGS) entry which is preliminary data.</text>
</comment>
<protein>
    <recommendedName>
        <fullName evidence="2">RloB domain-containing protein</fullName>
    </recommendedName>
</protein>
<evidence type="ECO:0000313" key="1">
    <source>
        <dbReference type="EMBL" id="KAA6339608.1"/>
    </source>
</evidence>
<name>A0A5J4S1G2_9ZZZZ</name>
<evidence type="ECO:0008006" key="2">
    <source>
        <dbReference type="Google" id="ProtNLM"/>
    </source>
</evidence>
<organism evidence="1">
    <name type="scientific">termite gut metagenome</name>
    <dbReference type="NCBI Taxonomy" id="433724"/>
    <lineage>
        <taxon>unclassified sequences</taxon>
        <taxon>metagenomes</taxon>
        <taxon>organismal metagenomes</taxon>
    </lineage>
</organism>
<dbReference type="AlphaFoldDB" id="A0A5J4S1G2"/>
<sequence>MRSYEKANPEKPVIDHLKGLGTKVEDVSSVSMSIIDAGNNYKKEEGVLPPKSFFVIVSGGEVRERDYFKIISTQDRFRRIKIEFVADPNNLNPDGLLETAIYKQEHYKTSQEDEPDRIFIVSDVDHFMNDLLRIRPICGKHGIKLIISNSCFEIWLYYGKFSEQPTDFSIPENYLKISSAFKNYLGGKVKGGVNPKYAIFDIQFAIQNARAIYQEDKNGIPLLFSTNMYLLAESLLPHIKDELSKLITENKDR</sequence>
<accession>A0A5J4S1G2</accession>
<dbReference type="InterPro" id="IPR025591">
    <property type="entry name" value="RloB"/>
</dbReference>
<dbReference type="EMBL" id="SNRY01000522">
    <property type="protein sequence ID" value="KAA6339608.1"/>
    <property type="molecule type" value="Genomic_DNA"/>
</dbReference>
<gene>
    <name evidence="1" type="ORF">EZS27_012458</name>
</gene>
<dbReference type="Pfam" id="PF13707">
    <property type="entry name" value="RloB"/>
    <property type="match status" value="1"/>
</dbReference>
<proteinExistence type="predicted"/>